<evidence type="ECO:0000313" key="3">
    <source>
        <dbReference type="Proteomes" id="UP000694422"/>
    </source>
</evidence>
<sequence>DAAVALFGDPSALLCSLSSSCPPGVLLFQGQCLTCQLLHLPLPSLLPQGPPPISYCQAINLETEMSLLSILCCLHLAFLPLLNFLGGSD</sequence>
<accession>A0A8C9Q102</accession>
<proteinExistence type="predicted"/>
<evidence type="ECO:0000256" key="1">
    <source>
        <dbReference type="SAM" id="Phobius"/>
    </source>
</evidence>
<reference evidence="2" key="1">
    <citation type="submission" date="2025-08" db="UniProtKB">
        <authorList>
            <consortium name="Ensembl"/>
        </authorList>
    </citation>
    <scope>IDENTIFICATION</scope>
</reference>
<dbReference type="Ensembl" id="ENSSDAT00000017446.1">
    <property type="protein sequence ID" value="ENSSDAP00000015382.1"/>
    <property type="gene ID" value="ENSSDAG00000013866.1"/>
</dbReference>
<organism evidence="2 3">
    <name type="scientific">Spermophilus dauricus</name>
    <name type="common">Daurian ground squirrel</name>
    <dbReference type="NCBI Taxonomy" id="99837"/>
    <lineage>
        <taxon>Eukaryota</taxon>
        <taxon>Metazoa</taxon>
        <taxon>Chordata</taxon>
        <taxon>Craniata</taxon>
        <taxon>Vertebrata</taxon>
        <taxon>Euteleostomi</taxon>
        <taxon>Mammalia</taxon>
        <taxon>Eutheria</taxon>
        <taxon>Euarchontoglires</taxon>
        <taxon>Glires</taxon>
        <taxon>Rodentia</taxon>
        <taxon>Sciuromorpha</taxon>
        <taxon>Sciuridae</taxon>
        <taxon>Xerinae</taxon>
        <taxon>Marmotini</taxon>
        <taxon>Spermophilus</taxon>
    </lineage>
</organism>
<keyword evidence="1" id="KW-0812">Transmembrane</keyword>
<name>A0A8C9Q102_SPEDA</name>
<keyword evidence="1" id="KW-0472">Membrane</keyword>
<feature type="transmembrane region" description="Helical" evidence="1">
    <location>
        <begin position="67"/>
        <end position="86"/>
    </location>
</feature>
<protein>
    <submittedName>
        <fullName evidence="2">Uncharacterized protein</fullName>
    </submittedName>
</protein>
<reference evidence="2" key="2">
    <citation type="submission" date="2025-09" db="UniProtKB">
        <authorList>
            <consortium name="Ensembl"/>
        </authorList>
    </citation>
    <scope>IDENTIFICATION</scope>
</reference>
<dbReference type="AlphaFoldDB" id="A0A8C9Q102"/>
<keyword evidence="1" id="KW-1133">Transmembrane helix</keyword>
<evidence type="ECO:0000313" key="2">
    <source>
        <dbReference type="Ensembl" id="ENSSDAP00000015382.1"/>
    </source>
</evidence>
<dbReference type="Proteomes" id="UP000694422">
    <property type="component" value="Unplaced"/>
</dbReference>
<keyword evidence="3" id="KW-1185">Reference proteome</keyword>